<feature type="domain" description="Nudix hydrolase" evidence="4">
    <location>
        <begin position="2"/>
        <end position="142"/>
    </location>
</feature>
<evidence type="ECO:0000256" key="1">
    <source>
        <dbReference type="ARBA" id="ARBA00022801"/>
    </source>
</evidence>
<dbReference type="SUPFAM" id="SSF55811">
    <property type="entry name" value="Nudix"/>
    <property type="match status" value="1"/>
</dbReference>
<dbReference type="GO" id="GO:0008828">
    <property type="term" value="F:dATP diphosphatase activity"/>
    <property type="evidence" value="ECO:0007669"/>
    <property type="project" value="InterPro"/>
</dbReference>
<feature type="binding site" evidence="2">
    <location>
        <position position="36"/>
    </location>
    <ligand>
        <name>substrate</name>
    </ligand>
</feature>
<comment type="caution">
    <text evidence="5">The sequence shown here is derived from an EMBL/GenBank/DDBJ whole genome shotgun (WGS) entry which is preliminary data.</text>
</comment>
<keyword evidence="3" id="KW-0460">Magnesium</keyword>
<dbReference type="RefSeq" id="WP_136773364.1">
    <property type="nucleotide sequence ID" value="NZ_CP156074.1"/>
</dbReference>
<evidence type="ECO:0000256" key="3">
    <source>
        <dbReference type="PIRSR" id="PIRSR603564-2"/>
    </source>
</evidence>
<dbReference type="GO" id="GO:0019177">
    <property type="term" value="F:dihydroneopterin triphosphate pyrophosphohydrolase activity"/>
    <property type="evidence" value="ECO:0007669"/>
    <property type="project" value="UniProtKB-EC"/>
</dbReference>
<evidence type="ECO:0000313" key="5">
    <source>
        <dbReference type="EMBL" id="TJZ73575.1"/>
    </source>
</evidence>
<feature type="binding site" evidence="3">
    <location>
        <position position="113"/>
    </location>
    <ligand>
        <name>Mg(2+)</name>
        <dbReference type="ChEBI" id="CHEBI:18420"/>
    </ligand>
</feature>
<sequence length="147" mass="17056">MTYKQPVSVLVLIHTRDLRVLLLERNDFANAWQSVTGSREGEEHLSDTARREVAEETGIDAGLYTLRDWQCCTDFEIYEIWRHRYPPGVTTNTEHVFSLEVPAEIAVRLAPREHRRFQWLDWHAAAEAVFSPSNAEALRQLPQRIAN</sequence>
<evidence type="ECO:0000256" key="2">
    <source>
        <dbReference type="PIRSR" id="PIRSR603564-1"/>
    </source>
</evidence>
<dbReference type="Proteomes" id="UP000310016">
    <property type="component" value="Unassembled WGS sequence"/>
</dbReference>
<evidence type="ECO:0000259" key="4">
    <source>
        <dbReference type="PROSITE" id="PS51462"/>
    </source>
</evidence>
<protein>
    <submittedName>
        <fullName evidence="5">Dihydroneopterin triphosphate diphosphatase</fullName>
        <ecNumber evidence="5">3.6.1.67</ecNumber>
    </submittedName>
</protein>
<gene>
    <name evidence="5" type="primary">nudB</name>
    <name evidence="5" type="ORF">FAZ21_10345</name>
</gene>
<keyword evidence="6" id="KW-1185">Reference proteome</keyword>
<organism evidence="5 6">
    <name type="scientific">Chitiniphilus eburneus</name>
    <dbReference type="NCBI Taxonomy" id="2571148"/>
    <lineage>
        <taxon>Bacteria</taxon>
        <taxon>Pseudomonadati</taxon>
        <taxon>Pseudomonadota</taxon>
        <taxon>Betaproteobacteria</taxon>
        <taxon>Neisseriales</taxon>
        <taxon>Chitinibacteraceae</taxon>
        <taxon>Chitiniphilus</taxon>
    </lineage>
</organism>
<dbReference type="PROSITE" id="PS51462">
    <property type="entry name" value="NUDIX"/>
    <property type="match status" value="1"/>
</dbReference>
<name>A0A4U0PYF0_9NEIS</name>
<evidence type="ECO:0000313" key="6">
    <source>
        <dbReference type="Proteomes" id="UP000310016"/>
    </source>
</evidence>
<feature type="binding site" evidence="2">
    <location>
        <position position="4"/>
    </location>
    <ligand>
        <name>substrate</name>
    </ligand>
</feature>
<feature type="binding site" evidence="2">
    <location>
        <position position="131"/>
    </location>
    <ligand>
        <name>substrate</name>
    </ligand>
</feature>
<accession>A0A4U0PYF0</accession>
<dbReference type="GO" id="GO:0046656">
    <property type="term" value="P:folic acid biosynthetic process"/>
    <property type="evidence" value="ECO:0007669"/>
    <property type="project" value="InterPro"/>
</dbReference>
<dbReference type="InterPro" id="IPR003564">
    <property type="entry name" value="DHNTPase"/>
</dbReference>
<feature type="binding site" evidence="3">
    <location>
        <position position="52"/>
    </location>
    <ligand>
        <name>Mg(2+)</name>
        <dbReference type="ChEBI" id="CHEBI:18420"/>
    </ligand>
</feature>
<dbReference type="PRINTS" id="PR01404">
    <property type="entry name" value="NPPPHYDRLASE"/>
</dbReference>
<dbReference type="InterPro" id="IPR000086">
    <property type="entry name" value="NUDIX_hydrolase_dom"/>
</dbReference>
<keyword evidence="3" id="KW-0479">Metal-binding</keyword>
<dbReference type="OrthoDB" id="7066556at2"/>
<comment type="cofactor">
    <cofactor evidence="3">
        <name>Mg(2+)</name>
        <dbReference type="ChEBI" id="CHEBI:18420"/>
    </cofactor>
    <text evidence="3">Binds 1 Mg(2+) ion per subunit.</text>
</comment>
<dbReference type="PANTHER" id="PTHR43736">
    <property type="entry name" value="ADP-RIBOSE PYROPHOSPHATASE"/>
    <property type="match status" value="1"/>
</dbReference>
<dbReference type="InterPro" id="IPR020084">
    <property type="entry name" value="NUDIX_hydrolase_CS"/>
</dbReference>
<proteinExistence type="predicted"/>
<dbReference type="AlphaFoldDB" id="A0A4U0PYF0"/>
<dbReference type="EMBL" id="SUMF01000009">
    <property type="protein sequence ID" value="TJZ73575.1"/>
    <property type="molecule type" value="Genomic_DNA"/>
</dbReference>
<dbReference type="Gene3D" id="3.90.79.10">
    <property type="entry name" value="Nucleoside Triphosphate Pyrophosphohydrolase"/>
    <property type="match status" value="1"/>
</dbReference>
<dbReference type="PROSITE" id="PS00893">
    <property type="entry name" value="NUDIX_BOX"/>
    <property type="match status" value="1"/>
</dbReference>
<dbReference type="EC" id="3.6.1.67" evidence="5"/>
<keyword evidence="1 5" id="KW-0378">Hydrolase</keyword>
<feature type="binding site" evidence="2">
    <location>
        <position position="25"/>
    </location>
    <ligand>
        <name>substrate</name>
    </ligand>
</feature>
<dbReference type="PANTHER" id="PTHR43736:SF1">
    <property type="entry name" value="DIHYDRONEOPTERIN TRIPHOSPHATE DIPHOSPHATASE"/>
    <property type="match status" value="1"/>
</dbReference>
<feature type="binding site" evidence="3">
    <location>
        <position position="56"/>
    </location>
    <ligand>
        <name>Mg(2+)</name>
        <dbReference type="ChEBI" id="CHEBI:18420"/>
    </ligand>
</feature>
<dbReference type="Pfam" id="PF00293">
    <property type="entry name" value="NUDIX"/>
    <property type="match status" value="1"/>
</dbReference>
<dbReference type="CDD" id="cd04664">
    <property type="entry name" value="NUDIX_DHNTPase_like"/>
    <property type="match status" value="1"/>
</dbReference>
<dbReference type="InterPro" id="IPR015797">
    <property type="entry name" value="NUDIX_hydrolase-like_dom_sf"/>
</dbReference>
<reference evidence="5 6" key="1">
    <citation type="submission" date="2019-04" db="EMBL/GenBank/DDBJ databases">
        <title>Chitiniphilus eburnea sp. nov., a novel chitinolytic bacterium isolated from aquaculture sludge.</title>
        <authorList>
            <person name="Sheng M."/>
        </authorList>
    </citation>
    <scope>NUCLEOTIDE SEQUENCE [LARGE SCALE GENOMIC DNA]</scope>
    <source>
        <strain evidence="5 6">HX-2-15</strain>
    </source>
</reference>
<dbReference type="NCBIfam" id="NF006961">
    <property type="entry name" value="PRK09438.1"/>
    <property type="match status" value="1"/>
</dbReference>
<dbReference type="GO" id="GO:0046872">
    <property type="term" value="F:metal ion binding"/>
    <property type="evidence" value="ECO:0007669"/>
    <property type="project" value="UniProtKB-KW"/>
</dbReference>